<dbReference type="Pfam" id="PF00582">
    <property type="entry name" value="Usp"/>
    <property type="match status" value="2"/>
</dbReference>
<protein>
    <submittedName>
        <fullName evidence="6">Nucleotide-binding universal stress UspA family protein</fullName>
    </submittedName>
</protein>
<dbReference type="EMBL" id="JANUCP010000004">
    <property type="protein sequence ID" value="MCS3919992.1"/>
    <property type="molecule type" value="Genomic_DNA"/>
</dbReference>
<dbReference type="InterPro" id="IPR006016">
    <property type="entry name" value="UspA"/>
</dbReference>
<comment type="caution">
    <text evidence="6">The sequence shown here is derived from an EMBL/GenBank/DDBJ whole genome shotgun (WGS) entry which is preliminary data.</text>
</comment>
<dbReference type="Proteomes" id="UP001204798">
    <property type="component" value="Unassembled WGS sequence"/>
</dbReference>
<dbReference type="SUPFAM" id="SSF52402">
    <property type="entry name" value="Adenine nucleotide alpha hydrolases-like"/>
    <property type="match status" value="2"/>
</dbReference>
<keyword evidence="2" id="KW-0547">Nucleotide-binding</keyword>
<dbReference type="InterPro" id="IPR006015">
    <property type="entry name" value="Universal_stress_UspA"/>
</dbReference>
<evidence type="ECO:0000313" key="6">
    <source>
        <dbReference type="EMBL" id="MCS3919992.1"/>
    </source>
</evidence>
<feature type="domain" description="UspA" evidence="5">
    <location>
        <begin position="137"/>
        <end position="268"/>
    </location>
</feature>
<evidence type="ECO:0000256" key="4">
    <source>
        <dbReference type="SAM" id="Coils"/>
    </source>
</evidence>
<evidence type="ECO:0000313" key="7">
    <source>
        <dbReference type="Proteomes" id="UP001204798"/>
    </source>
</evidence>
<sequence>MLKHLLWATDFSETSQAALEWGLALAQLAKSQMTLLHIAEAEEARNEQLAAEHRRKLEEIAEQIQQKGLTVITSVRPGQAAQVIIQAAKELGADLIVLGAHGHTSFKEKLLGSTTEQVLQNSPVPVLFVRERCEPKFNHLLVPSDLSEAASVALDYAANLASLTKAKISLLHVVAPYEGSPEAWEELKRETMEELRRWSSRTVEPSEVPSIEPKVTRYHHAGAGITEFAQQNAVDLIIIPTHGHSALGRLIFGSVAAHVIYYAPCPVISGKAEAFRKAMEG</sequence>
<keyword evidence="3" id="KW-0067">ATP-binding</keyword>
<dbReference type="CDD" id="cd00293">
    <property type="entry name" value="USP-like"/>
    <property type="match status" value="2"/>
</dbReference>
<keyword evidence="4" id="KW-0175">Coiled coil</keyword>
<gene>
    <name evidence="6" type="ORF">M2350_002409</name>
</gene>
<dbReference type="RefSeq" id="WP_259097020.1">
    <property type="nucleotide sequence ID" value="NZ_CP130454.1"/>
</dbReference>
<accession>A0ABT2EPY7</accession>
<keyword evidence="7" id="KW-1185">Reference proteome</keyword>
<evidence type="ECO:0000256" key="1">
    <source>
        <dbReference type="ARBA" id="ARBA00008791"/>
    </source>
</evidence>
<comment type="similarity">
    <text evidence="1">Belongs to the universal stress protein A family.</text>
</comment>
<evidence type="ECO:0000256" key="2">
    <source>
        <dbReference type="ARBA" id="ARBA00022741"/>
    </source>
</evidence>
<dbReference type="InterPro" id="IPR014729">
    <property type="entry name" value="Rossmann-like_a/b/a_fold"/>
</dbReference>
<organism evidence="6 7">
    <name type="scientific">Candidatus Fervidibacter sacchari</name>
    <dbReference type="NCBI Taxonomy" id="1448929"/>
    <lineage>
        <taxon>Bacteria</taxon>
        <taxon>Candidatus Fervidibacterota</taxon>
        <taxon>Candidatus Fervidibacter</taxon>
    </lineage>
</organism>
<feature type="coiled-coil region" evidence="4">
    <location>
        <begin position="39"/>
        <end position="66"/>
    </location>
</feature>
<proteinExistence type="inferred from homology"/>
<dbReference type="PRINTS" id="PR01438">
    <property type="entry name" value="UNVRSLSTRESS"/>
</dbReference>
<feature type="domain" description="UspA" evidence="5">
    <location>
        <begin position="1"/>
        <end position="130"/>
    </location>
</feature>
<name>A0ABT2EPY7_9BACT</name>
<dbReference type="Gene3D" id="3.40.50.620">
    <property type="entry name" value="HUPs"/>
    <property type="match status" value="2"/>
</dbReference>
<dbReference type="PANTHER" id="PTHR46268:SF27">
    <property type="entry name" value="UNIVERSAL STRESS PROTEIN RV2623"/>
    <property type="match status" value="1"/>
</dbReference>
<reference evidence="6 7" key="1">
    <citation type="submission" date="2022-08" db="EMBL/GenBank/DDBJ databases">
        <title>Bacterial and archaeal communities from various locations to study Microbial Dark Matter (Phase II).</title>
        <authorList>
            <person name="Stepanauskas R."/>
        </authorList>
    </citation>
    <scope>NUCLEOTIDE SEQUENCE [LARGE SCALE GENOMIC DNA]</scope>
    <source>
        <strain evidence="6 7">PD1</strain>
    </source>
</reference>
<dbReference type="PANTHER" id="PTHR46268">
    <property type="entry name" value="STRESS RESPONSE PROTEIN NHAX"/>
    <property type="match status" value="1"/>
</dbReference>
<evidence type="ECO:0000256" key="3">
    <source>
        <dbReference type="ARBA" id="ARBA00022840"/>
    </source>
</evidence>
<evidence type="ECO:0000259" key="5">
    <source>
        <dbReference type="Pfam" id="PF00582"/>
    </source>
</evidence>